<dbReference type="GO" id="GO:0003700">
    <property type="term" value="F:DNA-binding transcription factor activity"/>
    <property type="evidence" value="ECO:0007669"/>
    <property type="project" value="InterPro"/>
</dbReference>
<dbReference type="Pfam" id="PF01325">
    <property type="entry name" value="Fe_dep_repress"/>
    <property type="match status" value="1"/>
</dbReference>
<keyword evidence="3" id="KW-1185">Reference proteome</keyword>
<dbReference type="KEGG" id="nas:GCU68_03335"/>
<dbReference type="SMART" id="SM00529">
    <property type="entry name" value="HTH_DTXR"/>
    <property type="match status" value="1"/>
</dbReference>
<dbReference type="InterPro" id="IPR036388">
    <property type="entry name" value="WH-like_DNA-bd_sf"/>
</dbReference>
<dbReference type="GO" id="GO:0003677">
    <property type="term" value="F:DNA binding"/>
    <property type="evidence" value="ECO:0007669"/>
    <property type="project" value="InterPro"/>
</dbReference>
<dbReference type="Gene3D" id="1.10.10.10">
    <property type="entry name" value="Winged helix-like DNA-binding domain superfamily/Winged helix DNA-binding domain"/>
    <property type="match status" value="1"/>
</dbReference>
<feature type="domain" description="HTH dtxR-type" evidence="1">
    <location>
        <begin position="1"/>
        <end position="62"/>
    </location>
</feature>
<dbReference type="InterPro" id="IPR036390">
    <property type="entry name" value="WH_DNA-bd_sf"/>
</dbReference>
<proteinExistence type="predicted"/>
<dbReference type="SUPFAM" id="SSF46785">
    <property type="entry name" value="Winged helix' DNA-binding domain"/>
    <property type="match status" value="1"/>
</dbReference>
<evidence type="ECO:0000259" key="1">
    <source>
        <dbReference type="PROSITE" id="PS50944"/>
    </source>
</evidence>
<dbReference type="Proteomes" id="UP000326170">
    <property type="component" value="Chromosome"/>
</dbReference>
<gene>
    <name evidence="2" type="ORF">GCU68_03335</name>
</gene>
<dbReference type="GO" id="GO:0046914">
    <property type="term" value="F:transition metal ion binding"/>
    <property type="evidence" value="ECO:0007669"/>
    <property type="project" value="InterPro"/>
</dbReference>
<dbReference type="InterPro" id="IPR050536">
    <property type="entry name" value="DtxR_MntR_Metal-Reg"/>
</dbReference>
<reference evidence="2 3" key="1">
    <citation type="journal article" date="2007" name="Int. J. Syst. Evol. Microbiol.">
        <title>Natronorubrum sulfidifaciens sp. nov., an extremely haloalkaliphilic archaeon isolated from Aiding salt lake in Xin-Jiang, China.</title>
        <authorList>
            <person name="Cui H.L."/>
            <person name="Tohty D."/>
            <person name="Liu H.C."/>
            <person name="Liu S.J."/>
            <person name="Oren A."/>
            <person name="Zhou P.J."/>
        </authorList>
    </citation>
    <scope>NUCLEOTIDE SEQUENCE [LARGE SCALE GENOMIC DNA]</scope>
    <source>
        <strain evidence="2 3">7-3</strain>
    </source>
</reference>
<dbReference type="PANTHER" id="PTHR33238:SF7">
    <property type="entry name" value="IRON-DEPENDENT TRANSCRIPTIONAL REGULATOR"/>
    <property type="match status" value="1"/>
</dbReference>
<dbReference type="AlphaFoldDB" id="A0A5P9P1D6"/>
<accession>A0A5P9P1D6</accession>
<dbReference type="PROSITE" id="PS50944">
    <property type="entry name" value="HTH_DTXR"/>
    <property type="match status" value="1"/>
</dbReference>
<dbReference type="PANTHER" id="PTHR33238">
    <property type="entry name" value="IRON (METAL) DEPENDENT REPRESSOR, DTXR FAMILY"/>
    <property type="match status" value="1"/>
</dbReference>
<name>A0A5P9P1D6_9EURY</name>
<evidence type="ECO:0000313" key="2">
    <source>
        <dbReference type="EMBL" id="QFU81660.1"/>
    </source>
</evidence>
<sequence length="132" mass="14228">MSMVNHYLLTVYELAETAGEPVSTGRIASSVGRSPAATTEMVQRLETQGLVDHEPYEGVRLTAAGRDRASELFDRYETVCRFFDEVLDIDDHRREAAAVVGTVSPAVVTRLEATLLAPTQSGGSPGADESTQ</sequence>
<dbReference type="EMBL" id="CP045488">
    <property type="protein sequence ID" value="QFU81660.1"/>
    <property type="molecule type" value="Genomic_DNA"/>
</dbReference>
<evidence type="ECO:0000313" key="3">
    <source>
        <dbReference type="Proteomes" id="UP000326170"/>
    </source>
</evidence>
<protein>
    <submittedName>
        <fullName evidence="2">Metal-dependent transcriptional regulator</fullName>
    </submittedName>
</protein>
<dbReference type="InterPro" id="IPR022687">
    <property type="entry name" value="HTH_DTXR"/>
</dbReference>
<dbReference type="InterPro" id="IPR022689">
    <property type="entry name" value="Iron_dep_repressor"/>
</dbReference>
<dbReference type="OrthoDB" id="266552at2157"/>
<organism evidence="2 3">
    <name type="scientific">Natronorubrum aibiense</name>
    <dbReference type="NCBI Taxonomy" id="348826"/>
    <lineage>
        <taxon>Archaea</taxon>
        <taxon>Methanobacteriati</taxon>
        <taxon>Methanobacteriota</taxon>
        <taxon>Stenosarchaea group</taxon>
        <taxon>Halobacteria</taxon>
        <taxon>Halobacteriales</taxon>
        <taxon>Natrialbaceae</taxon>
        <taxon>Natronorubrum</taxon>
    </lineage>
</organism>